<evidence type="ECO:0000313" key="1">
    <source>
        <dbReference type="EMBL" id="GAG15024.1"/>
    </source>
</evidence>
<organism evidence="1">
    <name type="scientific">marine sediment metagenome</name>
    <dbReference type="NCBI Taxonomy" id="412755"/>
    <lineage>
        <taxon>unclassified sequences</taxon>
        <taxon>metagenomes</taxon>
        <taxon>ecological metagenomes</taxon>
    </lineage>
</organism>
<dbReference type="Gene3D" id="6.20.50.110">
    <property type="entry name" value="Methyltransferase, zinc-binding domain"/>
    <property type="match status" value="1"/>
</dbReference>
<dbReference type="EMBL" id="BARS01039040">
    <property type="protein sequence ID" value="GAG15024.1"/>
    <property type="molecule type" value="Genomic_DNA"/>
</dbReference>
<reference evidence="1" key="1">
    <citation type="journal article" date="2014" name="Front. Microbiol.">
        <title>High frequency of phylogenetically diverse reductive dehalogenase-homologous genes in deep subseafloor sedimentary metagenomes.</title>
        <authorList>
            <person name="Kawai M."/>
            <person name="Futagami T."/>
            <person name="Toyoda A."/>
            <person name="Takaki Y."/>
            <person name="Nishi S."/>
            <person name="Hori S."/>
            <person name="Arai W."/>
            <person name="Tsubouchi T."/>
            <person name="Morono Y."/>
            <person name="Uchiyama I."/>
            <person name="Ito T."/>
            <person name="Fujiyama A."/>
            <person name="Inagaki F."/>
            <person name="Takami H."/>
        </authorList>
    </citation>
    <scope>NUCLEOTIDE SEQUENCE</scope>
    <source>
        <strain evidence="1">Expedition CK06-06</strain>
    </source>
</reference>
<comment type="caution">
    <text evidence="1">The sequence shown here is derived from an EMBL/GenBank/DDBJ whole genome shotgun (WGS) entry which is preliminary data.</text>
</comment>
<name>X0VA87_9ZZZZ</name>
<gene>
    <name evidence="1" type="ORF">S01H1_59670</name>
</gene>
<dbReference type="AlphaFoldDB" id="X0VA87"/>
<proteinExistence type="predicted"/>
<protein>
    <submittedName>
        <fullName evidence="1">Uncharacterized protein</fullName>
    </submittedName>
</protein>
<feature type="non-terminal residue" evidence="1">
    <location>
        <position position="199"/>
    </location>
</feature>
<sequence>MTISLPNCPACQSTNIVPMFDMGAQPMSLVALQSDPVESEALDRYPIKLDICRHCGHVFNSKFESQHVSYAAEGCRMYNNGSNWQTHIDDVYTLLHQYCVVDLVIEIGAGDCEFLSKLELVSPTEPTPIKMAVDPCKAVERAQEFDDILWARENFMPEHLPLDAPDSLVIMRHLLEHMEKPRELLESVASRAFQRGNKT</sequence>
<accession>X0VA87</accession>
<dbReference type="InterPro" id="IPR038576">
    <property type="entry name" value="Methyltransf_Zn-bd_dom_put_sf"/>
</dbReference>